<dbReference type="GeneID" id="54478903"/>
<dbReference type="Proteomes" id="UP000799767">
    <property type="component" value="Unassembled WGS sequence"/>
</dbReference>
<evidence type="ECO:0000313" key="2">
    <source>
        <dbReference type="EMBL" id="KAF2485606.1"/>
    </source>
</evidence>
<protein>
    <submittedName>
        <fullName evidence="2">Uncharacterized protein</fullName>
    </submittedName>
</protein>
<name>A0A6A6Q0T9_9PEZI</name>
<sequence length="343" mass="38201">MLTIALDGLSVANLILWFNQRTTQIRTFDIREVELHVRANVRANMTYTIRSPQVCIYPVDQHSSPVSIQSHPFIQSQSSIMRESYDMKDLIARLNAERAAKEAAEQAAEQEIIRHNLEAHNEIAQWVETVRRASTDAASQEMRPDGHQPAAPPNFSADATPMAIRPNLDNSARARQEGDVYQLPAIRADSQEMLRGGQELVPHALFNDPASQQQAGAAQYPLIEAGCLEMQPDGQAALRYDLAMRNRLGSGPVDAQGLSGMAVDQEMRPIIHHTTAPNLSTSLLNTPVNLQWPPQRHPTLPSLWDVHFEMTMDAVRGTEQNGLDMARLPCIDGLDRWGPNAWN</sequence>
<evidence type="ECO:0000256" key="1">
    <source>
        <dbReference type="SAM" id="MobiDB-lite"/>
    </source>
</evidence>
<dbReference type="RefSeq" id="XP_033592175.1">
    <property type="nucleotide sequence ID" value="XM_033737901.1"/>
</dbReference>
<dbReference type="EMBL" id="MU001633">
    <property type="protein sequence ID" value="KAF2485606.1"/>
    <property type="molecule type" value="Genomic_DNA"/>
</dbReference>
<keyword evidence="3" id="KW-1185">Reference proteome</keyword>
<organism evidence="2 3">
    <name type="scientific">Neohortaea acidophila</name>
    <dbReference type="NCBI Taxonomy" id="245834"/>
    <lineage>
        <taxon>Eukaryota</taxon>
        <taxon>Fungi</taxon>
        <taxon>Dikarya</taxon>
        <taxon>Ascomycota</taxon>
        <taxon>Pezizomycotina</taxon>
        <taxon>Dothideomycetes</taxon>
        <taxon>Dothideomycetidae</taxon>
        <taxon>Mycosphaerellales</taxon>
        <taxon>Teratosphaeriaceae</taxon>
        <taxon>Neohortaea</taxon>
    </lineage>
</organism>
<proteinExistence type="predicted"/>
<dbReference type="AlphaFoldDB" id="A0A6A6Q0T9"/>
<feature type="region of interest" description="Disordered" evidence="1">
    <location>
        <begin position="134"/>
        <end position="153"/>
    </location>
</feature>
<reference evidence="2" key="1">
    <citation type="journal article" date="2020" name="Stud. Mycol.">
        <title>101 Dothideomycetes genomes: a test case for predicting lifestyles and emergence of pathogens.</title>
        <authorList>
            <person name="Haridas S."/>
            <person name="Albert R."/>
            <person name="Binder M."/>
            <person name="Bloem J."/>
            <person name="Labutti K."/>
            <person name="Salamov A."/>
            <person name="Andreopoulos B."/>
            <person name="Baker S."/>
            <person name="Barry K."/>
            <person name="Bills G."/>
            <person name="Bluhm B."/>
            <person name="Cannon C."/>
            <person name="Castanera R."/>
            <person name="Culley D."/>
            <person name="Daum C."/>
            <person name="Ezra D."/>
            <person name="Gonzalez J."/>
            <person name="Henrissat B."/>
            <person name="Kuo A."/>
            <person name="Liang C."/>
            <person name="Lipzen A."/>
            <person name="Lutzoni F."/>
            <person name="Magnuson J."/>
            <person name="Mondo S."/>
            <person name="Nolan M."/>
            <person name="Ohm R."/>
            <person name="Pangilinan J."/>
            <person name="Park H.-J."/>
            <person name="Ramirez L."/>
            <person name="Alfaro M."/>
            <person name="Sun H."/>
            <person name="Tritt A."/>
            <person name="Yoshinaga Y."/>
            <person name="Zwiers L.-H."/>
            <person name="Turgeon B."/>
            <person name="Goodwin S."/>
            <person name="Spatafora J."/>
            <person name="Crous P."/>
            <person name="Grigoriev I."/>
        </authorList>
    </citation>
    <scope>NUCLEOTIDE SEQUENCE</scope>
    <source>
        <strain evidence="2">CBS 113389</strain>
    </source>
</reference>
<evidence type="ECO:0000313" key="3">
    <source>
        <dbReference type="Proteomes" id="UP000799767"/>
    </source>
</evidence>
<accession>A0A6A6Q0T9</accession>
<gene>
    <name evidence="2" type="ORF">BDY17DRAFT_332946</name>
</gene>